<dbReference type="Gene3D" id="3.10.110.10">
    <property type="entry name" value="Ubiquitin Conjugating Enzyme"/>
    <property type="match status" value="1"/>
</dbReference>
<feature type="domain" description="RWD" evidence="1">
    <location>
        <begin position="60"/>
        <end position="168"/>
    </location>
</feature>
<sequence>MSRRAVAGRSGAGEPFEAVEAVRAVIEAVDSSVAPGSSTAVATVELWNPEKAIKFCRELQENEVQTLHYLGLPYVVLSRRPRLRLKVPLSTINYEIGKWAGVAMQLLFTCPTNYPMQRPLVEIVEKRNVSSSLEWALHEEIVHSLDQHIGLQMIAPVTLRLQTMLNSLRWRLPGMMH</sequence>
<organism evidence="2 3">
    <name type="scientific">Drosophila madeirensis</name>
    <name type="common">Fruit fly</name>
    <dbReference type="NCBI Taxonomy" id="30013"/>
    <lineage>
        <taxon>Eukaryota</taxon>
        <taxon>Metazoa</taxon>
        <taxon>Ecdysozoa</taxon>
        <taxon>Arthropoda</taxon>
        <taxon>Hexapoda</taxon>
        <taxon>Insecta</taxon>
        <taxon>Pterygota</taxon>
        <taxon>Neoptera</taxon>
        <taxon>Endopterygota</taxon>
        <taxon>Diptera</taxon>
        <taxon>Brachycera</taxon>
        <taxon>Muscomorpha</taxon>
        <taxon>Ephydroidea</taxon>
        <taxon>Drosophilidae</taxon>
        <taxon>Drosophila</taxon>
        <taxon>Sophophora</taxon>
    </lineage>
</organism>
<dbReference type="AlphaFoldDB" id="A0AAU9GAD7"/>
<keyword evidence="3" id="KW-1185">Reference proteome</keyword>
<dbReference type="Proteomes" id="UP001500889">
    <property type="component" value="Chromosome E"/>
</dbReference>
<gene>
    <name evidence="2" type="ORF">DMAD_03760</name>
</gene>
<accession>A0AAU9GAD7</accession>
<dbReference type="InterPro" id="IPR016135">
    <property type="entry name" value="UBQ-conjugating_enzyme/RWD"/>
</dbReference>
<dbReference type="PROSITE" id="PS50908">
    <property type="entry name" value="RWD"/>
    <property type="match status" value="1"/>
</dbReference>
<name>A0AAU9GAD7_DROMD</name>
<dbReference type="EMBL" id="AP029267">
    <property type="protein sequence ID" value="BFG04903.1"/>
    <property type="molecule type" value="Genomic_DNA"/>
</dbReference>
<evidence type="ECO:0000259" key="1">
    <source>
        <dbReference type="PROSITE" id="PS50908"/>
    </source>
</evidence>
<reference evidence="2 3" key="1">
    <citation type="submission" date="2024-02" db="EMBL/GenBank/DDBJ databases">
        <title>A chromosome-level genome assembly of Drosophila madeirensis, a fruit fly species endemic to Madeira island.</title>
        <authorList>
            <person name="Tomihara K."/>
            <person name="Llopart A."/>
            <person name="Yamamoto D."/>
        </authorList>
    </citation>
    <scope>NUCLEOTIDE SEQUENCE [LARGE SCALE GENOMIC DNA]</scope>
    <source>
        <strain evidence="2 3">RF1</strain>
    </source>
</reference>
<protein>
    <recommendedName>
        <fullName evidence="1">RWD domain-containing protein</fullName>
    </recommendedName>
</protein>
<evidence type="ECO:0000313" key="2">
    <source>
        <dbReference type="EMBL" id="BFG04903.1"/>
    </source>
</evidence>
<proteinExistence type="predicted"/>
<dbReference type="SUPFAM" id="SSF54495">
    <property type="entry name" value="UBC-like"/>
    <property type="match status" value="1"/>
</dbReference>
<evidence type="ECO:0000313" key="3">
    <source>
        <dbReference type="Proteomes" id="UP001500889"/>
    </source>
</evidence>
<dbReference type="SMART" id="SM00591">
    <property type="entry name" value="RWD"/>
    <property type="match status" value="1"/>
</dbReference>
<dbReference type="Pfam" id="PF05773">
    <property type="entry name" value="RWD"/>
    <property type="match status" value="1"/>
</dbReference>
<dbReference type="InterPro" id="IPR006575">
    <property type="entry name" value="RWD_dom"/>
</dbReference>